<reference evidence="1" key="1">
    <citation type="submission" date="2019-10" db="EMBL/GenBank/DDBJ databases">
        <authorList>
            <person name="Paulsen S."/>
        </authorList>
    </citation>
    <scope>NUCLEOTIDE SEQUENCE</scope>
    <source>
        <strain evidence="1">LMG 19692</strain>
    </source>
</reference>
<dbReference type="RefSeq" id="WP_193521692.1">
    <property type="nucleotide sequence ID" value="NZ_CBCSDF010000004.1"/>
</dbReference>
<gene>
    <name evidence="1" type="ORF">F9Y85_06790</name>
    <name evidence="2" type="ORF">R5H13_22930</name>
</gene>
<evidence type="ECO:0000313" key="2">
    <source>
        <dbReference type="EMBL" id="WOX30736.1"/>
    </source>
</evidence>
<dbReference type="Proteomes" id="UP000646877">
    <property type="component" value="Unassembled WGS sequence"/>
</dbReference>
<reference evidence="2 4" key="2">
    <citation type="submission" date="2023-10" db="EMBL/GenBank/DDBJ databases">
        <title>To unveil natural product biosynthetic capacity in Pseudoalteromonas.</title>
        <authorList>
            <person name="Wang J."/>
        </authorList>
    </citation>
    <scope>NUCLEOTIDE SEQUENCE [LARGE SCALE GENOMIC DNA]</scope>
    <source>
        <strain evidence="2 4">DSM 15914</strain>
    </source>
</reference>
<name>A0A8I2H2B0_9GAMM</name>
<evidence type="ECO:0008006" key="5">
    <source>
        <dbReference type="Google" id="ProtNLM"/>
    </source>
</evidence>
<dbReference type="EMBL" id="CP137579">
    <property type="protein sequence ID" value="WOX30736.1"/>
    <property type="molecule type" value="Genomic_DNA"/>
</dbReference>
<evidence type="ECO:0000313" key="1">
    <source>
        <dbReference type="EMBL" id="NLR21025.1"/>
    </source>
</evidence>
<sequence>MKRFFLGIIAYTFSSLGCIAQEQNMNYAFIGHWIFSKHETIESFKNSAMTEAEVNKFSSILQPAEIIITENIYSGFIRGRVPTHTPYSIISVSDSGQCYKLQLEDPRIPLDIQTHEVCVINDKLLLPSVKGSKEVFNRKR</sequence>
<evidence type="ECO:0000313" key="3">
    <source>
        <dbReference type="Proteomes" id="UP000646877"/>
    </source>
</evidence>
<evidence type="ECO:0000313" key="4">
    <source>
        <dbReference type="Proteomes" id="UP001304419"/>
    </source>
</evidence>
<dbReference type="Proteomes" id="UP001304419">
    <property type="component" value="Chromosome 2"/>
</dbReference>
<accession>A0A8I2H2B0</accession>
<dbReference type="AlphaFoldDB" id="A0A8I2H2B0"/>
<organism evidence="1 3">
    <name type="scientific">Pseudoalteromonas maricaloris</name>
    <dbReference type="NCBI Taxonomy" id="184924"/>
    <lineage>
        <taxon>Bacteria</taxon>
        <taxon>Pseudomonadati</taxon>
        <taxon>Pseudomonadota</taxon>
        <taxon>Gammaproteobacteria</taxon>
        <taxon>Alteromonadales</taxon>
        <taxon>Pseudoalteromonadaceae</taxon>
        <taxon>Pseudoalteromonas</taxon>
    </lineage>
</organism>
<protein>
    <recommendedName>
        <fullName evidence="5">Lipoprotein</fullName>
    </recommendedName>
</protein>
<dbReference type="PROSITE" id="PS51257">
    <property type="entry name" value="PROKAR_LIPOPROTEIN"/>
    <property type="match status" value="1"/>
</dbReference>
<proteinExistence type="predicted"/>
<keyword evidence="4" id="KW-1185">Reference proteome</keyword>
<dbReference type="EMBL" id="WEIA01000003">
    <property type="protein sequence ID" value="NLR21025.1"/>
    <property type="molecule type" value="Genomic_DNA"/>
</dbReference>